<accession>A0A5C7GJH6</accession>
<dbReference type="OrthoDB" id="1450082at2"/>
<sequence>MSRRIISIFFSVIFMAFLTAPTVLTWIDDSIDVSVFYTSAEEEEKGNEKNKDMEKVFCEGPHPDPVFSRFNPENELEYFFKAYPKPHLNIISPPPEMNIL</sequence>
<keyword evidence="2" id="KW-1185">Reference proteome</keyword>
<evidence type="ECO:0000313" key="1">
    <source>
        <dbReference type="EMBL" id="TXG37335.1"/>
    </source>
</evidence>
<protein>
    <submittedName>
        <fullName evidence="1">Uncharacterized protein</fullName>
    </submittedName>
</protein>
<dbReference type="Proteomes" id="UP000321080">
    <property type="component" value="Unassembled WGS sequence"/>
</dbReference>
<dbReference type="RefSeq" id="WP_147768770.1">
    <property type="nucleotide sequence ID" value="NZ_CANNCE010000002.1"/>
</dbReference>
<gene>
    <name evidence="1" type="ORF">FUA22_12325</name>
</gene>
<name>A0A5C7GJH6_9FLAO</name>
<comment type="caution">
    <text evidence="1">The sequence shown here is derived from an EMBL/GenBank/DDBJ whole genome shotgun (WGS) entry which is preliminary data.</text>
</comment>
<organism evidence="1 2">
    <name type="scientific">Seonamhaeicola maritimus</name>
    <dbReference type="NCBI Taxonomy" id="2591822"/>
    <lineage>
        <taxon>Bacteria</taxon>
        <taxon>Pseudomonadati</taxon>
        <taxon>Bacteroidota</taxon>
        <taxon>Flavobacteriia</taxon>
        <taxon>Flavobacteriales</taxon>
        <taxon>Flavobacteriaceae</taxon>
    </lineage>
</organism>
<reference evidence="1 2" key="1">
    <citation type="submission" date="2019-08" db="EMBL/GenBank/DDBJ databases">
        <title>Seonamhaeicola sediminis sp. nov., isolated from marine sediment.</title>
        <authorList>
            <person name="Cao W.R."/>
        </authorList>
    </citation>
    <scope>NUCLEOTIDE SEQUENCE [LARGE SCALE GENOMIC DNA]</scope>
    <source>
        <strain evidence="1 2">1505</strain>
    </source>
</reference>
<proteinExistence type="predicted"/>
<dbReference type="EMBL" id="VRKQ01000010">
    <property type="protein sequence ID" value="TXG37335.1"/>
    <property type="molecule type" value="Genomic_DNA"/>
</dbReference>
<dbReference type="AlphaFoldDB" id="A0A5C7GJH6"/>
<evidence type="ECO:0000313" key="2">
    <source>
        <dbReference type="Proteomes" id="UP000321080"/>
    </source>
</evidence>